<protein>
    <submittedName>
        <fullName evidence="1">Uncharacterized protein</fullName>
    </submittedName>
</protein>
<dbReference type="OrthoDB" id="6607525at2759"/>
<accession>A0A6G0ZKW7</accession>
<reference evidence="1 2" key="1">
    <citation type="submission" date="2019-08" db="EMBL/GenBank/DDBJ databases">
        <title>Whole genome of Aphis craccivora.</title>
        <authorList>
            <person name="Voronova N.V."/>
            <person name="Shulinski R.S."/>
            <person name="Bandarenka Y.V."/>
            <person name="Zhorov D.G."/>
            <person name="Warner D."/>
        </authorList>
    </citation>
    <scope>NUCLEOTIDE SEQUENCE [LARGE SCALE GENOMIC DNA]</scope>
    <source>
        <strain evidence="1">180601</strain>
        <tissue evidence="1">Whole Body</tissue>
    </source>
</reference>
<organism evidence="1 2">
    <name type="scientific">Aphis craccivora</name>
    <name type="common">Cowpea aphid</name>
    <dbReference type="NCBI Taxonomy" id="307492"/>
    <lineage>
        <taxon>Eukaryota</taxon>
        <taxon>Metazoa</taxon>
        <taxon>Ecdysozoa</taxon>
        <taxon>Arthropoda</taxon>
        <taxon>Hexapoda</taxon>
        <taxon>Insecta</taxon>
        <taxon>Pterygota</taxon>
        <taxon>Neoptera</taxon>
        <taxon>Paraneoptera</taxon>
        <taxon>Hemiptera</taxon>
        <taxon>Sternorrhyncha</taxon>
        <taxon>Aphidomorpha</taxon>
        <taxon>Aphidoidea</taxon>
        <taxon>Aphididae</taxon>
        <taxon>Aphidini</taxon>
        <taxon>Aphis</taxon>
        <taxon>Aphis</taxon>
    </lineage>
</organism>
<dbReference type="Proteomes" id="UP000478052">
    <property type="component" value="Unassembled WGS sequence"/>
</dbReference>
<dbReference type="EMBL" id="VUJU01000311">
    <property type="protein sequence ID" value="KAF0771326.1"/>
    <property type="molecule type" value="Genomic_DNA"/>
</dbReference>
<gene>
    <name evidence="1" type="ORF">FWK35_00002927</name>
</gene>
<comment type="caution">
    <text evidence="1">The sequence shown here is derived from an EMBL/GenBank/DDBJ whole genome shotgun (WGS) entry which is preliminary data.</text>
</comment>
<evidence type="ECO:0000313" key="2">
    <source>
        <dbReference type="Proteomes" id="UP000478052"/>
    </source>
</evidence>
<keyword evidence="2" id="KW-1185">Reference proteome</keyword>
<name>A0A6G0ZKW7_APHCR</name>
<dbReference type="AlphaFoldDB" id="A0A6G0ZKW7"/>
<evidence type="ECO:0000313" key="1">
    <source>
        <dbReference type="EMBL" id="KAF0771326.1"/>
    </source>
</evidence>
<sequence>MHVVYGYIKLLKMSNIQKKKNGFILCTQIIDNPIQSKPKKQGENEKKKVRLVIDNKLGPVRHTQQIQANTHKYILEMGSVLEDKYFEPKHQQFNQIFQRKTDIIMEKINYQLEKDTEFIRSEYNNKLLEVTKDHMNKFNEAISAITKDLTNKCEVKQEEYKIDAKNKMFTNIEKSLKLRENVIKQEFGYFKEQNLADFKDYYRRLILSYRLKFEKKLADVEKKHNTKYEKIKQSFVDQYKKKIDLEKKKLEEKLFLEKLSLLSVSEVEKVSESEPYIKENIKNNFKC</sequence>
<proteinExistence type="predicted"/>